<evidence type="ECO:0000313" key="3">
    <source>
        <dbReference type="Proteomes" id="UP000199356"/>
    </source>
</evidence>
<protein>
    <recommendedName>
        <fullName evidence="4">Peptidase propeptide and YPEB domain-containing protein</fullName>
    </recommendedName>
</protein>
<sequence length="184" mass="19132">MRRASKSVILATVMLIPAGTALAQTQFADDTGFIKAHSPGGGYGSGWGGSNWHDQMHAWMQQQGGGPGYGMGPGMMGPGYGMGPGMMSPGYGTGAGMPGPGMMRPGYGMSPGMMYGTPQSPGGQISVEDVRDVLEQMVGSNPNLKVGNVAEQDGEITAEVVTQDGSLVNRFRVNPNTGRWAPEY</sequence>
<organism evidence="2 3">
    <name type="scientific">Tranquillimonas alkanivorans</name>
    <dbReference type="NCBI Taxonomy" id="441119"/>
    <lineage>
        <taxon>Bacteria</taxon>
        <taxon>Pseudomonadati</taxon>
        <taxon>Pseudomonadota</taxon>
        <taxon>Alphaproteobacteria</taxon>
        <taxon>Rhodobacterales</taxon>
        <taxon>Roseobacteraceae</taxon>
        <taxon>Tranquillimonas</taxon>
    </lineage>
</organism>
<dbReference type="EMBL" id="FOXA01000019">
    <property type="protein sequence ID" value="SFP93316.1"/>
    <property type="molecule type" value="Genomic_DNA"/>
</dbReference>
<gene>
    <name evidence="2" type="ORF">SAMN04488047_11947</name>
</gene>
<feature type="signal peptide" evidence="1">
    <location>
        <begin position="1"/>
        <end position="23"/>
    </location>
</feature>
<dbReference type="RefSeq" id="WP_093424623.1">
    <property type="nucleotide sequence ID" value="NZ_FOXA01000019.1"/>
</dbReference>
<reference evidence="2 3" key="1">
    <citation type="submission" date="2016-10" db="EMBL/GenBank/DDBJ databases">
        <authorList>
            <person name="de Groot N.N."/>
        </authorList>
    </citation>
    <scope>NUCLEOTIDE SEQUENCE [LARGE SCALE GENOMIC DNA]</scope>
    <source>
        <strain evidence="2 3">DSM 19547</strain>
    </source>
</reference>
<accession>A0A1I5UF95</accession>
<proteinExistence type="predicted"/>
<name>A0A1I5UF95_9RHOB</name>
<evidence type="ECO:0000313" key="2">
    <source>
        <dbReference type="EMBL" id="SFP93316.1"/>
    </source>
</evidence>
<dbReference type="AlphaFoldDB" id="A0A1I5UF95"/>
<dbReference type="Proteomes" id="UP000199356">
    <property type="component" value="Unassembled WGS sequence"/>
</dbReference>
<keyword evidence="3" id="KW-1185">Reference proteome</keyword>
<feature type="chain" id="PRO_5011482165" description="Peptidase propeptide and YPEB domain-containing protein" evidence="1">
    <location>
        <begin position="24"/>
        <end position="184"/>
    </location>
</feature>
<evidence type="ECO:0000256" key="1">
    <source>
        <dbReference type="SAM" id="SignalP"/>
    </source>
</evidence>
<keyword evidence="1" id="KW-0732">Signal</keyword>
<evidence type="ECO:0008006" key="4">
    <source>
        <dbReference type="Google" id="ProtNLM"/>
    </source>
</evidence>